<evidence type="ECO:0000313" key="4">
    <source>
        <dbReference type="EMBL" id="MFB9732814.1"/>
    </source>
</evidence>
<gene>
    <name evidence="4" type="ORF">ACFFN0_12260</name>
</gene>
<dbReference type="SMART" id="SM00858">
    <property type="entry name" value="SAF"/>
    <property type="match status" value="1"/>
</dbReference>
<feature type="region of interest" description="Disordered" evidence="1">
    <location>
        <begin position="1"/>
        <end position="28"/>
    </location>
</feature>
<dbReference type="RefSeq" id="WP_141338835.1">
    <property type="nucleotide sequence ID" value="NZ_JBHMAX010000022.1"/>
</dbReference>
<keyword evidence="2" id="KW-0472">Membrane</keyword>
<organism evidence="4 5">
    <name type="scientific">Ornithinimicrobium kibberense</name>
    <dbReference type="NCBI Taxonomy" id="282060"/>
    <lineage>
        <taxon>Bacteria</taxon>
        <taxon>Bacillati</taxon>
        <taxon>Actinomycetota</taxon>
        <taxon>Actinomycetes</taxon>
        <taxon>Micrococcales</taxon>
        <taxon>Ornithinimicrobiaceae</taxon>
        <taxon>Ornithinimicrobium</taxon>
    </lineage>
</organism>
<keyword evidence="5" id="KW-1185">Reference proteome</keyword>
<feature type="domain" description="SAF" evidence="3">
    <location>
        <begin position="69"/>
        <end position="133"/>
    </location>
</feature>
<sequence length="236" mass="23709">MAKKFDQADGQGGTGGSIPPGTPRPAVETARVAAPPKLRRRPLLALAGLGLVVMGALLAVWVYLSNTDATSAVAVRDTVMRGETITAADLMTVQVTPDPALQLVPAAGLDSFVGQRAARDLSAGALLTPDAAAEQVVPGAGESVVGLALTSGLMPGEPLMVGDRVRVVATPGQAGDPAAFESADTVFGAEVVGVAASLESPQTVVSVLVPEQDAAKIAQWASAGRAAVVLDSREGD</sequence>
<accession>A0ABV5V4Q9</accession>
<dbReference type="CDD" id="cd11614">
    <property type="entry name" value="SAF_CpaB_FlgA_like"/>
    <property type="match status" value="1"/>
</dbReference>
<proteinExistence type="predicted"/>
<dbReference type="EMBL" id="JBHMAX010000022">
    <property type="protein sequence ID" value="MFB9732814.1"/>
    <property type="molecule type" value="Genomic_DNA"/>
</dbReference>
<comment type="caution">
    <text evidence="4">The sequence shown here is derived from an EMBL/GenBank/DDBJ whole genome shotgun (WGS) entry which is preliminary data.</text>
</comment>
<keyword evidence="2" id="KW-0812">Transmembrane</keyword>
<evidence type="ECO:0000259" key="3">
    <source>
        <dbReference type="SMART" id="SM00858"/>
    </source>
</evidence>
<protein>
    <submittedName>
        <fullName evidence="4">SAF domain-containing protein</fullName>
    </submittedName>
</protein>
<dbReference type="Proteomes" id="UP001589613">
    <property type="component" value="Unassembled WGS sequence"/>
</dbReference>
<reference evidence="4 5" key="1">
    <citation type="submission" date="2024-09" db="EMBL/GenBank/DDBJ databases">
        <authorList>
            <person name="Sun Q."/>
            <person name="Mori K."/>
        </authorList>
    </citation>
    <scope>NUCLEOTIDE SEQUENCE [LARGE SCALE GENOMIC DNA]</scope>
    <source>
        <strain evidence="4 5">JCM 12763</strain>
    </source>
</reference>
<dbReference type="InterPro" id="IPR013974">
    <property type="entry name" value="SAF"/>
</dbReference>
<feature type="transmembrane region" description="Helical" evidence="2">
    <location>
        <begin position="43"/>
        <end position="64"/>
    </location>
</feature>
<dbReference type="Pfam" id="PF08666">
    <property type="entry name" value="SAF"/>
    <property type="match status" value="1"/>
</dbReference>
<evidence type="ECO:0000256" key="1">
    <source>
        <dbReference type="SAM" id="MobiDB-lite"/>
    </source>
</evidence>
<name>A0ABV5V4Q9_9MICO</name>
<evidence type="ECO:0000313" key="5">
    <source>
        <dbReference type="Proteomes" id="UP001589613"/>
    </source>
</evidence>
<evidence type="ECO:0000256" key="2">
    <source>
        <dbReference type="SAM" id="Phobius"/>
    </source>
</evidence>
<keyword evidence="2" id="KW-1133">Transmembrane helix</keyword>